<keyword evidence="10" id="KW-1015">Disulfide bond</keyword>
<comment type="caution">
    <text evidence="18">The sequence shown here is derived from an EMBL/GenBank/DDBJ whole genome shotgun (WGS) entry which is preliminary data.</text>
</comment>
<dbReference type="PANTHER" id="PTHR33353:SF13">
    <property type="entry name" value="ENDOGLUCANASE II"/>
    <property type="match status" value="1"/>
</dbReference>
<evidence type="ECO:0000256" key="8">
    <source>
        <dbReference type="ARBA" id="ARBA00023008"/>
    </source>
</evidence>
<dbReference type="EMBL" id="CAWUHB010000027">
    <property type="protein sequence ID" value="CAK7223448.1"/>
    <property type="molecule type" value="Genomic_DNA"/>
</dbReference>
<keyword evidence="5 16" id="KW-0732">Signal</keyword>
<dbReference type="Pfam" id="PF03443">
    <property type="entry name" value="AA9"/>
    <property type="match status" value="1"/>
</dbReference>
<dbReference type="EC" id="1.14.99.56" evidence="15"/>
<evidence type="ECO:0000313" key="18">
    <source>
        <dbReference type="EMBL" id="CAK7223448.1"/>
    </source>
</evidence>
<proteinExistence type="inferred from homology"/>
<feature type="domain" description="Auxiliary Activity family 9 catalytic" evidence="17">
    <location>
        <begin position="18"/>
        <end position="228"/>
    </location>
</feature>
<feature type="signal peptide" evidence="16">
    <location>
        <begin position="1"/>
        <end position="17"/>
    </location>
</feature>
<dbReference type="Proteomes" id="UP001642405">
    <property type="component" value="Unassembled WGS sequence"/>
</dbReference>
<evidence type="ECO:0000256" key="5">
    <source>
        <dbReference type="ARBA" id="ARBA00022729"/>
    </source>
</evidence>
<keyword evidence="12" id="KW-0624">Polysaccharide degradation</keyword>
<evidence type="ECO:0000256" key="6">
    <source>
        <dbReference type="ARBA" id="ARBA00023001"/>
    </source>
</evidence>
<evidence type="ECO:0000313" key="19">
    <source>
        <dbReference type="Proteomes" id="UP001642405"/>
    </source>
</evidence>
<protein>
    <recommendedName>
        <fullName evidence="15">lytic cellulose monooxygenase (C4-dehydrogenating)</fullName>
        <ecNumber evidence="15">1.14.99.56</ecNumber>
    </recommendedName>
</protein>
<evidence type="ECO:0000256" key="4">
    <source>
        <dbReference type="ARBA" id="ARBA00022723"/>
    </source>
</evidence>
<accession>A0ABP0BV08</accession>
<evidence type="ECO:0000256" key="11">
    <source>
        <dbReference type="ARBA" id="ARBA00023277"/>
    </source>
</evidence>
<evidence type="ECO:0000256" key="1">
    <source>
        <dbReference type="ARBA" id="ARBA00001973"/>
    </source>
</evidence>
<comment type="cofactor">
    <cofactor evidence="1">
        <name>Cu(2+)</name>
        <dbReference type="ChEBI" id="CHEBI:29036"/>
    </cofactor>
</comment>
<evidence type="ECO:0000256" key="14">
    <source>
        <dbReference type="ARBA" id="ARBA00045077"/>
    </source>
</evidence>
<organism evidence="18 19">
    <name type="scientific">Sporothrix curviconia</name>
    <dbReference type="NCBI Taxonomy" id="1260050"/>
    <lineage>
        <taxon>Eukaryota</taxon>
        <taxon>Fungi</taxon>
        <taxon>Dikarya</taxon>
        <taxon>Ascomycota</taxon>
        <taxon>Pezizomycotina</taxon>
        <taxon>Sordariomycetes</taxon>
        <taxon>Sordariomycetidae</taxon>
        <taxon>Ophiostomatales</taxon>
        <taxon>Ophiostomataceae</taxon>
        <taxon>Sporothrix</taxon>
    </lineage>
</organism>
<dbReference type="Gene3D" id="2.70.50.70">
    <property type="match status" value="1"/>
</dbReference>
<keyword evidence="11" id="KW-0119">Carbohydrate metabolism</keyword>
<evidence type="ECO:0000256" key="9">
    <source>
        <dbReference type="ARBA" id="ARBA00023033"/>
    </source>
</evidence>
<comment type="catalytic activity">
    <reaction evidence="14">
        <text>[(1-&gt;4)-beta-D-glucosyl]n+m + reduced acceptor + O2 = 4-dehydro-beta-D-glucosyl-[(1-&gt;4)-beta-D-glucosyl]n-1 + [(1-&gt;4)-beta-D-glucosyl]m + acceptor + H2O.</text>
        <dbReference type="EC" id="1.14.99.56"/>
    </reaction>
</comment>
<gene>
    <name evidence="18" type="ORF">SCUCBS95973_005183</name>
</gene>
<keyword evidence="6" id="KW-0136">Cellulose degradation</keyword>
<feature type="chain" id="PRO_5046453611" description="lytic cellulose monooxygenase (C4-dehydrogenating)" evidence="16">
    <location>
        <begin position="18"/>
        <end position="250"/>
    </location>
</feature>
<evidence type="ECO:0000256" key="2">
    <source>
        <dbReference type="ARBA" id="ARBA00004613"/>
    </source>
</evidence>
<sequence length="250" mass="26258">MKVSSVAVLAFGASAQAHCIFQQVSVNSKSSGQLVALRAPRNNNPVQDVNSNSMICGQPGSTSQTIVDVAPGDKIGAYWQHVIGGAQFAGDHDNPIAHSHKGPIMAYLAKVDNAATAALSASSLKWFKIAEDSFDASNKQWGVDHMLANNGWSYFTMPSCIAPGEYLLRVEILALHSAKTAGAAQFYQSCAQIRVSGSGTFAPSAAQLVSFPGAYKAEDPGIHINIYGLTGQPDMGGRTYTAPGPKAIQC</sequence>
<dbReference type="InterPro" id="IPR049892">
    <property type="entry name" value="AA9"/>
</dbReference>
<keyword evidence="19" id="KW-1185">Reference proteome</keyword>
<evidence type="ECO:0000256" key="10">
    <source>
        <dbReference type="ARBA" id="ARBA00023157"/>
    </source>
</evidence>
<comment type="similarity">
    <text evidence="13">Belongs to the polysaccharide monooxygenase AA9 family.</text>
</comment>
<evidence type="ECO:0000256" key="3">
    <source>
        <dbReference type="ARBA" id="ARBA00022525"/>
    </source>
</evidence>
<comment type="subcellular location">
    <subcellularLocation>
        <location evidence="2">Secreted</location>
    </subcellularLocation>
</comment>
<keyword evidence="7" id="KW-0560">Oxidoreductase</keyword>
<reference evidence="18 19" key="1">
    <citation type="submission" date="2024-01" db="EMBL/GenBank/DDBJ databases">
        <authorList>
            <person name="Allen C."/>
            <person name="Tagirdzhanova G."/>
        </authorList>
    </citation>
    <scope>NUCLEOTIDE SEQUENCE [LARGE SCALE GENOMIC DNA]</scope>
</reference>
<keyword evidence="9" id="KW-0503">Monooxygenase</keyword>
<evidence type="ECO:0000256" key="15">
    <source>
        <dbReference type="ARBA" id="ARBA00047174"/>
    </source>
</evidence>
<evidence type="ECO:0000256" key="13">
    <source>
        <dbReference type="ARBA" id="ARBA00044502"/>
    </source>
</evidence>
<dbReference type="InterPro" id="IPR005103">
    <property type="entry name" value="AA9_LPMO"/>
</dbReference>
<dbReference type="CDD" id="cd21175">
    <property type="entry name" value="LPMO_AA9"/>
    <property type="match status" value="1"/>
</dbReference>
<evidence type="ECO:0000256" key="16">
    <source>
        <dbReference type="SAM" id="SignalP"/>
    </source>
</evidence>
<evidence type="ECO:0000256" key="7">
    <source>
        <dbReference type="ARBA" id="ARBA00023002"/>
    </source>
</evidence>
<keyword evidence="4" id="KW-0479">Metal-binding</keyword>
<evidence type="ECO:0000259" key="17">
    <source>
        <dbReference type="Pfam" id="PF03443"/>
    </source>
</evidence>
<evidence type="ECO:0000256" key="12">
    <source>
        <dbReference type="ARBA" id="ARBA00023326"/>
    </source>
</evidence>
<name>A0ABP0BV08_9PEZI</name>
<keyword evidence="3" id="KW-0964">Secreted</keyword>
<keyword evidence="8" id="KW-0186">Copper</keyword>
<dbReference type="PANTHER" id="PTHR33353">
    <property type="entry name" value="PUTATIVE (AFU_ORTHOLOGUE AFUA_1G12560)-RELATED"/>
    <property type="match status" value="1"/>
</dbReference>